<name>A0A9Q0ITV8_9TELE</name>
<dbReference type="PANTHER" id="PTHR23039:SF6">
    <property type="entry name" value="SIMILAR TO MKIAA1522 PROTEIN"/>
    <property type="match status" value="1"/>
</dbReference>
<protein>
    <submittedName>
        <fullName evidence="2">Uncharacterized protein</fullName>
    </submittedName>
</protein>
<feature type="compositionally biased region" description="Polar residues" evidence="1">
    <location>
        <begin position="351"/>
        <end position="365"/>
    </location>
</feature>
<feature type="region of interest" description="Disordered" evidence="1">
    <location>
        <begin position="418"/>
        <end position="444"/>
    </location>
</feature>
<sequence length="934" mass="100300">MVVYLKNSINSLLSIFKKKAGPRRNEDQKGLSVHYRASQHYPENVFIQGNRSQYLEDLHTEAQQGLKILQQEEHYIDGSFPDNRSVSSTNTLRPDQDVYSLDSGCSPEPGITAGTSTFKPLNSTETVKRPDKGRKKVRRTTIMGIPQQVQRELALQRNSTFQPMASPRLTNGRQRVNDGLSGALVIPTVNGETPVAIQEGARVNLSDLEVSREDQLLRKHLQAVYQEEQLSNPQDLGYHLRTTISQRPKSLAVPGMTTSSSAFNFLHEPQGPVMSISPQATYLSKIIPNAVLPASVEVIQINCGGSRSLGGHGGGVRAVSKSSLMSADSSGSPGSSRRSDGDGSDADDAQKSTTALGFRSRSSSAEMMIMPNGSTAERSADALNLQMTIGLTEQGGPSAETDRGHDLVSICSSLSWVSSPGKSQGSDCEASGSASGGEDMRSGHSFTRNLSIVKTKLPPAPPQRTNSLHINKMRKNSKDLLVVKDLTDSKTRSEGSNSERTMSPSSGYSKVWAHNKHSVKLLFGPPSYSTRLVSMKTSSSQTTEWQTEANQGALTVDVIQMSESKEAVSQEKSLLEEILETAESYIFAPAGRSEGDMVFDGGDEVDFPPPPPFVTEILPDVIDGCTTATKGPDQPANIPQASSPPADHKCPSVNFRRQPSLANREARSKEILSRHKSVPIPKEDANIPLVTPSLLQMVRLRTVSMIEDEMSAVPVEDHSMPSNGGLQLPQDNCPAPTSGPQGTPQKPIRKSLSYKSAHTVKTSSVTRNSPSMRLQEAIRMKTAAMSSRDCLPSRLGSRLLMSGGFGESGTIDPLKSPASTASFIFSKSTKKVVIETAASSPEAQAGLKQSLAAELIQTTDRTKGGTVSNGGVKWDKVPPPVAKKPAHGSSAPSNNDESRREVNTEAIGGVTGNIPSSSETTMTTVTPDTIETLF</sequence>
<comment type="caution">
    <text evidence="2">The sequence shown here is derived from an EMBL/GenBank/DDBJ whole genome shotgun (WGS) entry which is preliminary data.</text>
</comment>
<feature type="region of interest" description="Disordered" evidence="1">
    <location>
        <begin position="486"/>
        <end position="507"/>
    </location>
</feature>
<feature type="region of interest" description="Disordered" evidence="1">
    <location>
        <begin position="716"/>
        <end position="769"/>
    </location>
</feature>
<evidence type="ECO:0000256" key="1">
    <source>
        <dbReference type="SAM" id="MobiDB-lite"/>
    </source>
</evidence>
<evidence type="ECO:0000313" key="3">
    <source>
        <dbReference type="Proteomes" id="UP001148018"/>
    </source>
</evidence>
<reference evidence="2" key="1">
    <citation type="submission" date="2022-07" db="EMBL/GenBank/DDBJ databases">
        <title>Chromosome-level genome of Muraenolepis orangiensis.</title>
        <authorList>
            <person name="Kim J."/>
        </authorList>
    </citation>
    <scope>NUCLEOTIDE SEQUENCE</scope>
    <source>
        <strain evidence="2">KU_S4_2022</strain>
        <tissue evidence="2">Muscle</tissue>
    </source>
</reference>
<accession>A0A9Q0ITV8</accession>
<dbReference type="OrthoDB" id="9948858at2759"/>
<feature type="compositionally biased region" description="Polar residues" evidence="1">
    <location>
        <begin position="494"/>
        <end position="507"/>
    </location>
</feature>
<evidence type="ECO:0000313" key="2">
    <source>
        <dbReference type="EMBL" id="KAJ3608966.1"/>
    </source>
</evidence>
<dbReference type="Proteomes" id="UP001148018">
    <property type="component" value="Unassembled WGS sequence"/>
</dbReference>
<feature type="compositionally biased region" description="Polar residues" evidence="1">
    <location>
        <begin position="913"/>
        <end position="934"/>
    </location>
</feature>
<dbReference type="PANTHER" id="PTHR23039">
    <property type="entry name" value="NANCE-HORAN SYNDROME PROTEIN"/>
    <property type="match status" value="1"/>
</dbReference>
<proteinExistence type="predicted"/>
<organism evidence="2 3">
    <name type="scientific">Muraenolepis orangiensis</name>
    <name type="common">Patagonian moray cod</name>
    <dbReference type="NCBI Taxonomy" id="630683"/>
    <lineage>
        <taxon>Eukaryota</taxon>
        <taxon>Metazoa</taxon>
        <taxon>Chordata</taxon>
        <taxon>Craniata</taxon>
        <taxon>Vertebrata</taxon>
        <taxon>Euteleostomi</taxon>
        <taxon>Actinopterygii</taxon>
        <taxon>Neopterygii</taxon>
        <taxon>Teleostei</taxon>
        <taxon>Neoteleostei</taxon>
        <taxon>Acanthomorphata</taxon>
        <taxon>Zeiogadaria</taxon>
        <taxon>Gadariae</taxon>
        <taxon>Gadiformes</taxon>
        <taxon>Muraenolepidoidei</taxon>
        <taxon>Muraenolepididae</taxon>
        <taxon>Muraenolepis</taxon>
    </lineage>
</organism>
<gene>
    <name evidence="2" type="ORF">NHX12_023494</name>
</gene>
<keyword evidence="3" id="KW-1185">Reference proteome</keyword>
<feature type="region of interest" description="Disordered" evidence="1">
    <location>
        <begin position="861"/>
        <end position="934"/>
    </location>
</feature>
<feature type="compositionally biased region" description="Polar residues" evidence="1">
    <location>
        <begin position="753"/>
        <end position="769"/>
    </location>
</feature>
<feature type="compositionally biased region" description="Low complexity" evidence="1">
    <location>
        <begin position="322"/>
        <end position="336"/>
    </location>
</feature>
<feature type="region of interest" description="Disordered" evidence="1">
    <location>
        <begin position="322"/>
        <end position="366"/>
    </location>
</feature>
<feature type="region of interest" description="Disordered" evidence="1">
    <location>
        <begin position="625"/>
        <end position="669"/>
    </location>
</feature>
<dbReference type="EMBL" id="JANIIK010000039">
    <property type="protein sequence ID" value="KAJ3608966.1"/>
    <property type="molecule type" value="Genomic_DNA"/>
</dbReference>
<dbReference type="GO" id="GO:0030154">
    <property type="term" value="P:cell differentiation"/>
    <property type="evidence" value="ECO:0007669"/>
    <property type="project" value="TreeGrafter"/>
</dbReference>
<dbReference type="AlphaFoldDB" id="A0A9Q0ITV8"/>